<organism evidence="3 4">
    <name type="scientific">Kaistia terrae</name>
    <dbReference type="NCBI Taxonomy" id="537017"/>
    <lineage>
        <taxon>Bacteria</taxon>
        <taxon>Pseudomonadati</taxon>
        <taxon>Pseudomonadota</taxon>
        <taxon>Alphaproteobacteria</taxon>
        <taxon>Hyphomicrobiales</taxon>
        <taxon>Kaistiaceae</taxon>
        <taxon>Kaistia</taxon>
    </lineage>
</organism>
<accession>A0ABW0PSD9</accession>
<keyword evidence="4" id="KW-1185">Reference proteome</keyword>
<keyword evidence="2" id="KW-0812">Transmembrane</keyword>
<feature type="transmembrane region" description="Helical" evidence="2">
    <location>
        <begin position="20"/>
        <end position="51"/>
    </location>
</feature>
<evidence type="ECO:0000256" key="2">
    <source>
        <dbReference type="SAM" id="Phobius"/>
    </source>
</evidence>
<evidence type="ECO:0000313" key="3">
    <source>
        <dbReference type="EMBL" id="MFC5514617.1"/>
    </source>
</evidence>
<feature type="transmembrane region" description="Helical" evidence="2">
    <location>
        <begin position="267"/>
        <end position="288"/>
    </location>
</feature>
<protein>
    <recommendedName>
        <fullName evidence="5">Transmembrane protein</fullName>
    </recommendedName>
</protein>
<feature type="coiled-coil region" evidence="1">
    <location>
        <begin position="231"/>
        <end position="262"/>
    </location>
</feature>
<sequence>MALLEVETATATPESSQSAVAWSAIFAGAAAAIAVTLVMALLGSGLGLAAISPWSGEGASATTVAISTVIWLVITQWVASGFGGYITGRLRTKWVGIHTDEVFFRDTAHGFIAWCVSTVIVVGLLSSAIGSVVSQGVQATATLASGAAQGAAQGATSSATSSAADPSGYFIDLMFRPTAQAGSTPPPQGDAAAVRGEVTRILLQDAAAGEFPPGDKAYLAQLVANRTGMPQADAEKRVNDVLAQIQSVKDKAKEAADTARKAGLTTALLTVVAMLVGAFIAAVAAAYAGSRRDEDTVAIRR</sequence>
<evidence type="ECO:0008006" key="5">
    <source>
        <dbReference type="Google" id="ProtNLM"/>
    </source>
</evidence>
<keyword evidence="1" id="KW-0175">Coiled coil</keyword>
<feature type="transmembrane region" description="Helical" evidence="2">
    <location>
        <begin position="63"/>
        <end position="86"/>
    </location>
</feature>
<name>A0ABW0PSD9_9HYPH</name>
<dbReference type="RefSeq" id="WP_266342647.1">
    <property type="nucleotide sequence ID" value="NZ_JAPKNH010000002.1"/>
</dbReference>
<evidence type="ECO:0000313" key="4">
    <source>
        <dbReference type="Proteomes" id="UP001596150"/>
    </source>
</evidence>
<dbReference type="EMBL" id="JBHSML010000002">
    <property type="protein sequence ID" value="MFC5514617.1"/>
    <property type="molecule type" value="Genomic_DNA"/>
</dbReference>
<reference evidence="4" key="1">
    <citation type="journal article" date="2019" name="Int. J. Syst. Evol. Microbiol.">
        <title>The Global Catalogue of Microorganisms (GCM) 10K type strain sequencing project: providing services to taxonomists for standard genome sequencing and annotation.</title>
        <authorList>
            <consortium name="The Broad Institute Genomics Platform"/>
            <consortium name="The Broad Institute Genome Sequencing Center for Infectious Disease"/>
            <person name="Wu L."/>
            <person name="Ma J."/>
        </authorList>
    </citation>
    <scope>NUCLEOTIDE SEQUENCE [LARGE SCALE GENOMIC DNA]</scope>
    <source>
        <strain evidence="4">KACC 12633</strain>
    </source>
</reference>
<gene>
    <name evidence="3" type="ORF">ACFPP9_02455</name>
</gene>
<keyword evidence="2" id="KW-1133">Transmembrane helix</keyword>
<comment type="caution">
    <text evidence="3">The sequence shown here is derived from an EMBL/GenBank/DDBJ whole genome shotgun (WGS) entry which is preliminary data.</text>
</comment>
<proteinExistence type="predicted"/>
<dbReference type="Proteomes" id="UP001596150">
    <property type="component" value="Unassembled WGS sequence"/>
</dbReference>
<evidence type="ECO:0000256" key="1">
    <source>
        <dbReference type="SAM" id="Coils"/>
    </source>
</evidence>
<keyword evidence="2" id="KW-0472">Membrane</keyword>
<feature type="transmembrane region" description="Helical" evidence="2">
    <location>
        <begin position="111"/>
        <end position="133"/>
    </location>
</feature>